<evidence type="ECO:0000256" key="4">
    <source>
        <dbReference type="ARBA" id="ARBA00022660"/>
    </source>
</evidence>
<keyword evidence="3" id="KW-0813">Transport</keyword>
<reference evidence="9 10" key="1">
    <citation type="journal article" date="2018" name="New Phytol.">
        <title>Comparative genomics and transcriptomics depict ericoid mycorrhizal fungi as versatile saprotrophs and plant mutualists.</title>
        <authorList>
            <person name="Martino E."/>
            <person name="Morin E."/>
            <person name="Grelet G.A."/>
            <person name="Kuo A."/>
            <person name="Kohler A."/>
            <person name="Daghino S."/>
            <person name="Barry K.W."/>
            <person name="Cichocki N."/>
            <person name="Clum A."/>
            <person name="Dockter R.B."/>
            <person name="Hainaut M."/>
            <person name="Kuo R.C."/>
            <person name="LaButti K."/>
            <person name="Lindahl B.D."/>
            <person name="Lindquist E.A."/>
            <person name="Lipzen A."/>
            <person name="Khouja H.R."/>
            <person name="Magnuson J."/>
            <person name="Murat C."/>
            <person name="Ohm R.A."/>
            <person name="Singer S.W."/>
            <person name="Spatafora J.W."/>
            <person name="Wang M."/>
            <person name="Veneault-Fourrey C."/>
            <person name="Henrissat B."/>
            <person name="Grigoriev I.V."/>
            <person name="Martin F.M."/>
            <person name="Perotto S."/>
        </authorList>
    </citation>
    <scope>NUCLEOTIDE SEQUENCE [LARGE SCALE GENOMIC DNA]</scope>
    <source>
        <strain evidence="9 10">ATCC 22711</strain>
    </source>
</reference>
<evidence type="ECO:0000256" key="5">
    <source>
        <dbReference type="ARBA" id="ARBA00022792"/>
    </source>
</evidence>
<dbReference type="GeneID" id="36577183"/>
<organism evidence="9 10">
    <name type="scientific">Amorphotheca resinae ATCC 22711</name>
    <dbReference type="NCBI Taxonomy" id="857342"/>
    <lineage>
        <taxon>Eukaryota</taxon>
        <taxon>Fungi</taxon>
        <taxon>Dikarya</taxon>
        <taxon>Ascomycota</taxon>
        <taxon>Pezizomycotina</taxon>
        <taxon>Leotiomycetes</taxon>
        <taxon>Helotiales</taxon>
        <taxon>Amorphothecaceae</taxon>
        <taxon>Amorphotheca</taxon>
    </lineage>
</organism>
<keyword evidence="5" id="KW-0999">Mitochondrion inner membrane</keyword>
<dbReference type="InParanoid" id="A0A2T3BC00"/>
<evidence type="ECO:0000313" key="9">
    <source>
        <dbReference type="EMBL" id="PSS25855.1"/>
    </source>
</evidence>
<keyword evidence="7" id="KW-0496">Mitochondrion</keyword>
<keyword evidence="10" id="KW-1185">Reference proteome</keyword>
<evidence type="ECO:0008006" key="11">
    <source>
        <dbReference type="Google" id="ProtNLM"/>
    </source>
</evidence>
<evidence type="ECO:0000256" key="7">
    <source>
        <dbReference type="ARBA" id="ARBA00023128"/>
    </source>
</evidence>
<dbReference type="AlphaFoldDB" id="A0A2T3BC00"/>
<keyword evidence="6" id="KW-0249">Electron transport</keyword>
<dbReference type="STRING" id="857342.A0A2T3BC00"/>
<sequence length="241" mass="27174">MRRTLRQLAAVKPSRYLEAGAPTGLTGLFTHPSPRPTLLYLYSTTLDKLKQFPENSVYRQSTEAVTKHRMSIVSSVVPEGYAQWAEKAKKILAEHPDVFNTPEGGVEHDEGRHVKETRAGQTFVTTKVDPEYDDTVVEWDGEKGEAELEGVRTTAERKGQRVLGKERPGIDTKTVEWEPEPALTAEQIGEIENRIGAGLIEEVIQVAEGELKLADIMLQSKVWEDLEEKPVEGQWTYFERK</sequence>
<evidence type="ECO:0000256" key="2">
    <source>
        <dbReference type="ARBA" id="ARBA00010261"/>
    </source>
</evidence>
<dbReference type="OrthoDB" id="286811at2759"/>
<dbReference type="PANTHER" id="PTHR12653:SF0">
    <property type="entry name" value="NADH DEHYDROGENASE [UBIQUINONE] 1 ALPHA SUBCOMPLEX SUBUNIT 5"/>
    <property type="match status" value="1"/>
</dbReference>
<dbReference type="GO" id="GO:0022904">
    <property type="term" value="P:respiratory electron transport chain"/>
    <property type="evidence" value="ECO:0007669"/>
    <property type="project" value="InterPro"/>
</dbReference>
<keyword evidence="8" id="KW-0472">Membrane</keyword>
<dbReference type="RefSeq" id="XP_024724454.1">
    <property type="nucleotide sequence ID" value="XM_024869102.1"/>
</dbReference>
<evidence type="ECO:0000256" key="1">
    <source>
        <dbReference type="ARBA" id="ARBA00004443"/>
    </source>
</evidence>
<comment type="similarity">
    <text evidence="2">Belongs to the complex I NDUFA5 subunit family.</text>
</comment>
<dbReference type="GO" id="GO:0005743">
    <property type="term" value="C:mitochondrial inner membrane"/>
    <property type="evidence" value="ECO:0007669"/>
    <property type="project" value="UniProtKB-SubCell"/>
</dbReference>
<gene>
    <name evidence="9" type="ORF">M430DRAFT_64358</name>
</gene>
<evidence type="ECO:0000256" key="3">
    <source>
        <dbReference type="ARBA" id="ARBA00022448"/>
    </source>
</evidence>
<evidence type="ECO:0000256" key="6">
    <source>
        <dbReference type="ARBA" id="ARBA00022982"/>
    </source>
</evidence>
<protein>
    <recommendedName>
        <fullName evidence="11">NADH-ubiquinone oxidoreductase 29.9 kDa subunit</fullName>
    </recommendedName>
</protein>
<dbReference type="Proteomes" id="UP000241818">
    <property type="component" value="Unassembled WGS sequence"/>
</dbReference>
<dbReference type="InterPro" id="IPR006806">
    <property type="entry name" value="NDUFA5"/>
</dbReference>
<keyword evidence="4" id="KW-0679">Respiratory chain</keyword>
<accession>A0A2T3BC00</accession>
<name>A0A2T3BC00_AMORE</name>
<dbReference type="EMBL" id="KZ679007">
    <property type="protein sequence ID" value="PSS25855.1"/>
    <property type="molecule type" value="Genomic_DNA"/>
</dbReference>
<dbReference type="PANTHER" id="PTHR12653">
    <property type="entry name" value="NADH-UBIQUINONE OXIDOREDUCTASE 13 KD-B SUBUNIT"/>
    <property type="match status" value="1"/>
</dbReference>
<comment type="subcellular location">
    <subcellularLocation>
        <location evidence="1">Mitochondrion inner membrane</location>
        <topology evidence="1">Peripheral membrane protein</topology>
        <orientation evidence="1">Matrix side</orientation>
    </subcellularLocation>
</comment>
<dbReference type="Pfam" id="PF04716">
    <property type="entry name" value="ETC_C1_NDUFA5"/>
    <property type="match status" value="1"/>
</dbReference>
<evidence type="ECO:0000256" key="8">
    <source>
        <dbReference type="ARBA" id="ARBA00023136"/>
    </source>
</evidence>
<proteinExistence type="inferred from homology"/>
<evidence type="ECO:0000313" key="10">
    <source>
        <dbReference type="Proteomes" id="UP000241818"/>
    </source>
</evidence>